<name>A0A6A4N539_LUPAL</name>
<sequence>MFLRRMVNTLVLMQLIATLFELPCHCPNVCWLLFFSSIFATIISKLDFLFPHYYFVLY</sequence>
<organism evidence="1 2">
    <name type="scientific">Lupinus albus</name>
    <name type="common">White lupine</name>
    <name type="synonym">Lupinus termis</name>
    <dbReference type="NCBI Taxonomy" id="3870"/>
    <lineage>
        <taxon>Eukaryota</taxon>
        <taxon>Viridiplantae</taxon>
        <taxon>Streptophyta</taxon>
        <taxon>Embryophyta</taxon>
        <taxon>Tracheophyta</taxon>
        <taxon>Spermatophyta</taxon>
        <taxon>Magnoliopsida</taxon>
        <taxon>eudicotyledons</taxon>
        <taxon>Gunneridae</taxon>
        <taxon>Pentapetalae</taxon>
        <taxon>rosids</taxon>
        <taxon>fabids</taxon>
        <taxon>Fabales</taxon>
        <taxon>Fabaceae</taxon>
        <taxon>Papilionoideae</taxon>
        <taxon>50 kb inversion clade</taxon>
        <taxon>genistoids sensu lato</taxon>
        <taxon>core genistoids</taxon>
        <taxon>Genisteae</taxon>
        <taxon>Lupinus</taxon>
    </lineage>
</organism>
<gene>
    <name evidence="1" type="ORF">Lalb_Chr25g0285741</name>
</gene>
<evidence type="ECO:0000313" key="2">
    <source>
        <dbReference type="Proteomes" id="UP000447434"/>
    </source>
</evidence>
<accession>A0A6A4N539</accession>
<comment type="caution">
    <text evidence="1">The sequence shown here is derived from an EMBL/GenBank/DDBJ whole genome shotgun (WGS) entry which is preliminary data.</text>
</comment>
<dbReference type="EMBL" id="WOCE01000025">
    <property type="protein sequence ID" value="KAE9585130.1"/>
    <property type="molecule type" value="Genomic_DNA"/>
</dbReference>
<protein>
    <submittedName>
        <fullName evidence="1">Uncharacterized protein</fullName>
    </submittedName>
</protein>
<keyword evidence="2" id="KW-1185">Reference proteome</keyword>
<dbReference type="Proteomes" id="UP000447434">
    <property type="component" value="Chromosome 25"/>
</dbReference>
<reference evidence="2" key="1">
    <citation type="journal article" date="2020" name="Nat. Commun.">
        <title>Genome sequence of the cluster root forming white lupin.</title>
        <authorList>
            <person name="Hufnagel B."/>
            <person name="Marques A."/>
            <person name="Soriano A."/>
            <person name="Marques L."/>
            <person name="Divol F."/>
            <person name="Doumas P."/>
            <person name="Sallet E."/>
            <person name="Mancinotti D."/>
            <person name="Carrere S."/>
            <person name="Marande W."/>
            <person name="Arribat S."/>
            <person name="Keller J."/>
            <person name="Huneau C."/>
            <person name="Blein T."/>
            <person name="Aime D."/>
            <person name="Laguerre M."/>
            <person name="Taylor J."/>
            <person name="Schubert V."/>
            <person name="Nelson M."/>
            <person name="Geu-Flores F."/>
            <person name="Crespi M."/>
            <person name="Gallardo-Guerrero K."/>
            <person name="Delaux P.-M."/>
            <person name="Salse J."/>
            <person name="Berges H."/>
            <person name="Guyot R."/>
            <person name="Gouzy J."/>
            <person name="Peret B."/>
        </authorList>
    </citation>
    <scope>NUCLEOTIDE SEQUENCE [LARGE SCALE GENOMIC DNA]</scope>
    <source>
        <strain evidence="2">cv. Amiga</strain>
    </source>
</reference>
<dbReference type="AlphaFoldDB" id="A0A6A4N539"/>
<evidence type="ECO:0000313" key="1">
    <source>
        <dbReference type="EMBL" id="KAE9585130.1"/>
    </source>
</evidence>
<proteinExistence type="predicted"/>